<dbReference type="InterPro" id="IPR048402">
    <property type="entry name" value="YpeB_N"/>
</dbReference>
<evidence type="ECO:0000256" key="1">
    <source>
        <dbReference type="SAM" id="SignalP"/>
    </source>
</evidence>
<dbReference type="Pfam" id="PF20769">
    <property type="entry name" value="YPEB_N"/>
    <property type="match status" value="1"/>
</dbReference>
<keyword evidence="5" id="KW-1185">Reference proteome</keyword>
<feature type="domain" description="Sporulation protein YpeB N-terminal" evidence="3">
    <location>
        <begin position="33"/>
        <end position="163"/>
    </location>
</feature>
<proteinExistence type="predicted"/>
<evidence type="ECO:0000259" key="2">
    <source>
        <dbReference type="Pfam" id="PF14620"/>
    </source>
</evidence>
<name>A0A096B9X1_FLAPL</name>
<dbReference type="InterPro" id="IPR014239">
    <property type="entry name" value="YpeB_PepSY1-2"/>
</dbReference>
<dbReference type="HOGENOM" id="CLU_045803_0_0_9"/>
<dbReference type="GO" id="GO:0009847">
    <property type="term" value="P:spore germination"/>
    <property type="evidence" value="ECO:0007669"/>
    <property type="project" value="InterPro"/>
</dbReference>
<keyword evidence="1" id="KW-0732">Signal</keyword>
<dbReference type="Pfam" id="PF14620">
    <property type="entry name" value="YPEB_PepSY1-2"/>
    <property type="match status" value="1"/>
</dbReference>
<feature type="chain" id="PRO_5039397112" evidence="1">
    <location>
        <begin position="23"/>
        <end position="452"/>
    </location>
</feature>
<gene>
    <name evidence="4" type="ORF">HMPREF9460_01270</name>
</gene>
<feature type="signal peptide" evidence="1">
    <location>
        <begin position="1"/>
        <end position="22"/>
    </location>
</feature>
<feature type="domain" description="Sporulation protein YpeB PepSY1 and PepSY2" evidence="2">
    <location>
        <begin position="188"/>
        <end position="375"/>
    </location>
</feature>
<evidence type="ECO:0000313" key="4">
    <source>
        <dbReference type="EMBL" id="KGF56223.1"/>
    </source>
</evidence>
<reference evidence="4 5" key="1">
    <citation type="submission" date="2011-08" db="EMBL/GenBank/DDBJ databases">
        <title>The Genome Sequence of Clostridium orbiscindens 1_3_50AFAA.</title>
        <authorList>
            <consortium name="The Broad Institute Genome Sequencing Platform"/>
            <person name="Earl A."/>
            <person name="Ward D."/>
            <person name="Feldgarden M."/>
            <person name="Gevers D."/>
            <person name="Daigneault M."/>
            <person name="Strauss J."/>
            <person name="Allen-Vercoe E."/>
            <person name="Young S.K."/>
            <person name="Zeng Q."/>
            <person name="Gargeya S."/>
            <person name="Fitzgerald M."/>
            <person name="Haas B."/>
            <person name="Abouelleil A."/>
            <person name="Alvarado L."/>
            <person name="Arachchi H.M."/>
            <person name="Berlin A."/>
            <person name="Brown A."/>
            <person name="Chapman S.B."/>
            <person name="Chen Z."/>
            <person name="Dunbar C."/>
            <person name="Freedman E."/>
            <person name="Gearin G."/>
            <person name="Gellesch M."/>
            <person name="Goldberg J."/>
            <person name="Griggs A."/>
            <person name="Gujja S."/>
            <person name="Heiman D."/>
            <person name="Howarth C."/>
            <person name="Larson L."/>
            <person name="Lui A."/>
            <person name="MacDonald P.J.P."/>
            <person name="Montmayeur A."/>
            <person name="Murphy C."/>
            <person name="Neiman D."/>
            <person name="Pearson M."/>
            <person name="Priest M."/>
            <person name="Roberts A."/>
            <person name="Saif S."/>
            <person name="Shea T."/>
            <person name="Shenoy N."/>
            <person name="Sisk P."/>
            <person name="Stolte C."/>
            <person name="Sykes S."/>
            <person name="Wortman J."/>
            <person name="Nusbaum C."/>
            <person name="Birren B."/>
        </authorList>
    </citation>
    <scope>NUCLEOTIDE SEQUENCE [LARGE SCALE GENOMIC DNA]</scope>
    <source>
        <strain evidence="4 5">1_3_50AFAA</strain>
    </source>
</reference>
<protein>
    <submittedName>
        <fullName evidence="4">Germination protein YpeB</fullName>
    </submittedName>
</protein>
<dbReference type="EMBL" id="ADLO01000046">
    <property type="protein sequence ID" value="KGF56223.1"/>
    <property type="molecule type" value="Genomic_DNA"/>
</dbReference>
<sequence>MEKRRKQVLAASFLAGAFAVTAGFAVQGHARAAQYRRMLDNTYQHAFTELATAAGELDVALRKVTYATSPELFSALCAQAYSKALAAQSALGELPYGNVELEQTAAFLAKTGDYAMALARDAYGETACTEAHRETLRGLAGAASTLSGALQSLLAELDAGTIRPEDVETVQARLSNATESGELPAGSAFQTVEADFPEVPALIYDGPFSDHLSGRTPKMLEGLPQVSEAEARRAAAAFLGLREDIFTLSAQGEGQLPTWGFSALVNGGELYVEVTRQGGQVLQVLSSRPVGEASLSAQEGRQRAAEFLSERGYQDMDPSYSIRQDGILTVHFASRQDGVYCYPDLVKVGVALDTGDVVSFESEGYLMNHGDRTLPAPAVSEAEAAAQVDGSLTVLAHQLALIPTGGEYEVLCHEFKCQNASGGHVLVYVDAADGRQERILLLQEDENGTLVI</sequence>
<dbReference type="eggNOG" id="COG2959">
    <property type="taxonomic scope" value="Bacteria"/>
</dbReference>
<accession>A0A096B9X1</accession>
<dbReference type="Proteomes" id="UP000029585">
    <property type="component" value="Unassembled WGS sequence"/>
</dbReference>
<dbReference type="PATRIC" id="fig|742738.3.peg.1317"/>
<organism evidence="4 5">
    <name type="scientific">Flavonifractor plautii 1_3_50AFAA</name>
    <dbReference type="NCBI Taxonomy" id="742738"/>
    <lineage>
        <taxon>Bacteria</taxon>
        <taxon>Bacillati</taxon>
        <taxon>Bacillota</taxon>
        <taxon>Clostridia</taxon>
        <taxon>Eubacteriales</taxon>
        <taxon>Oscillospiraceae</taxon>
        <taxon>Flavonifractor</taxon>
    </lineage>
</organism>
<dbReference type="RefSeq" id="WP_044939891.1">
    <property type="nucleotide sequence ID" value="NZ_KN174162.1"/>
</dbReference>
<evidence type="ECO:0000313" key="5">
    <source>
        <dbReference type="Proteomes" id="UP000029585"/>
    </source>
</evidence>
<evidence type="ECO:0000259" key="3">
    <source>
        <dbReference type="Pfam" id="PF20769"/>
    </source>
</evidence>
<comment type="caution">
    <text evidence="4">The sequence shown here is derived from an EMBL/GenBank/DDBJ whole genome shotgun (WGS) entry which is preliminary data.</text>
</comment>
<dbReference type="AlphaFoldDB" id="A0A096B9X1"/>
<dbReference type="NCBIfam" id="TIGR02889">
    <property type="entry name" value="spore_YpeB"/>
    <property type="match status" value="1"/>
</dbReference>